<accession>A0ABP5X0K4</accession>
<dbReference type="SUPFAM" id="SSF55729">
    <property type="entry name" value="Acyl-CoA N-acyltransferases (Nat)"/>
    <property type="match status" value="1"/>
</dbReference>
<dbReference type="Pfam" id="PF13302">
    <property type="entry name" value="Acetyltransf_3"/>
    <property type="match status" value="1"/>
</dbReference>
<dbReference type="RefSeq" id="WP_344593742.1">
    <property type="nucleotide sequence ID" value="NZ_BAAARW010000023.1"/>
</dbReference>
<dbReference type="InterPro" id="IPR016181">
    <property type="entry name" value="Acyl_CoA_acyltransferase"/>
</dbReference>
<protein>
    <recommendedName>
        <fullName evidence="1">N-acetyltransferase domain-containing protein</fullName>
    </recommendedName>
</protein>
<dbReference type="Proteomes" id="UP001501231">
    <property type="component" value="Unassembled WGS sequence"/>
</dbReference>
<dbReference type="Gene3D" id="3.40.630.30">
    <property type="match status" value="1"/>
</dbReference>
<evidence type="ECO:0000259" key="1">
    <source>
        <dbReference type="PROSITE" id="PS51186"/>
    </source>
</evidence>
<dbReference type="InterPro" id="IPR000182">
    <property type="entry name" value="GNAT_dom"/>
</dbReference>
<organism evidence="2 3">
    <name type="scientific">Actinomadura vinacea</name>
    <dbReference type="NCBI Taxonomy" id="115336"/>
    <lineage>
        <taxon>Bacteria</taxon>
        <taxon>Bacillati</taxon>
        <taxon>Actinomycetota</taxon>
        <taxon>Actinomycetes</taxon>
        <taxon>Streptosporangiales</taxon>
        <taxon>Thermomonosporaceae</taxon>
        <taxon>Actinomadura</taxon>
    </lineage>
</organism>
<comment type="caution">
    <text evidence="2">The sequence shown here is derived from an EMBL/GenBank/DDBJ whole genome shotgun (WGS) entry which is preliminary data.</text>
</comment>
<reference evidence="3" key="1">
    <citation type="journal article" date="2019" name="Int. J. Syst. Evol. Microbiol.">
        <title>The Global Catalogue of Microorganisms (GCM) 10K type strain sequencing project: providing services to taxonomists for standard genome sequencing and annotation.</title>
        <authorList>
            <consortium name="The Broad Institute Genomics Platform"/>
            <consortium name="The Broad Institute Genome Sequencing Center for Infectious Disease"/>
            <person name="Wu L."/>
            <person name="Ma J."/>
        </authorList>
    </citation>
    <scope>NUCLEOTIDE SEQUENCE [LARGE SCALE GENOMIC DNA]</scope>
    <source>
        <strain evidence="3">JCM 3325</strain>
    </source>
</reference>
<gene>
    <name evidence="2" type="ORF">GCM10010191_62190</name>
</gene>
<sequence length="153" mass="16588">MSSQPLTTARLVLRAWPAEDITAVLENVRLPHWATDFPAEGDRVIAGVVAEHPDGQHQIVERDTGLVVGSIGLFWPPRDGTLEIGYGVVPSRRGLGYAPEAARALAGHALTVPGVHTVYADVELANPPSIRVLEKAGFDRLNANEETARYHLR</sequence>
<dbReference type="PROSITE" id="PS51186">
    <property type="entry name" value="GNAT"/>
    <property type="match status" value="1"/>
</dbReference>
<name>A0ABP5X0K4_9ACTN</name>
<dbReference type="EMBL" id="BAAARW010000023">
    <property type="protein sequence ID" value="GAA2438532.1"/>
    <property type="molecule type" value="Genomic_DNA"/>
</dbReference>
<dbReference type="PANTHER" id="PTHR43792">
    <property type="entry name" value="GNAT FAMILY, PUTATIVE (AFU_ORTHOLOGUE AFUA_3G00765)-RELATED-RELATED"/>
    <property type="match status" value="1"/>
</dbReference>
<evidence type="ECO:0000313" key="3">
    <source>
        <dbReference type="Proteomes" id="UP001501231"/>
    </source>
</evidence>
<proteinExistence type="predicted"/>
<dbReference type="InterPro" id="IPR051531">
    <property type="entry name" value="N-acetyltransferase"/>
</dbReference>
<feature type="domain" description="N-acetyltransferase" evidence="1">
    <location>
        <begin position="11"/>
        <end position="153"/>
    </location>
</feature>
<keyword evidence="3" id="KW-1185">Reference proteome</keyword>
<evidence type="ECO:0000313" key="2">
    <source>
        <dbReference type="EMBL" id="GAA2438532.1"/>
    </source>
</evidence>
<dbReference type="PANTHER" id="PTHR43792:SF13">
    <property type="entry name" value="ACETYLTRANSFERASE"/>
    <property type="match status" value="1"/>
</dbReference>